<evidence type="ECO:0000256" key="4">
    <source>
        <dbReference type="ARBA" id="ARBA00022598"/>
    </source>
</evidence>
<dbReference type="InterPro" id="IPR004101">
    <property type="entry name" value="Mur_ligase_C"/>
</dbReference>
<dbReference type="PANTHER" id="PTHR43692:SF1">
    <property type="entry name" value="UDP-N-ACETYLMURAMOYLALANINE--D-GLUTAMATE LIGASE"/>
    <property type="match status" value="1"/>
</dbReference>
<keyword evidence="6 7" id="KW-0067">ATP-binding</keyword>
<keyword evidence="3 7" id="KW-0963">Cytoplasm</keyword>
<dbReference type="HAMAP" id="MF_00639">
    <property type="entry name" value="MurD"/>
    <property type="match status" value="1"/>
</dbReference>
<evidence type="ECO:0000256" key="1">
    <source>
        <dbReference type="ARBA" id="ARBA00004496"/>
    </source>
</evidence>
<comment type="similarity">
    <text evidence="7">Belongs to the MurCDEF family.</text>
</comment>
<comment type="function">
    <text evidence="7 8">Cell wall formation. Catalyzes the addition of glutamate to the nucleotide precursor UDP-N-acetylmuramoyl-L-alanine (UMA).</text>
</comment>
<gene>
    <name evidence="7 11" type="primary">murD</name>
    <name evidence="11" type="ORF">GF359_06615</name>
</gene>
<proteinExistence type="inferred from homology"/>
<organism evidence="11 12">
    <name type="scientific">candidate division WOR-3 bacterium</name>
    <dbReference type="NCBI Taxonomy" id="2052148"/>
    <lineage>
        <taxon>Bacteria</taxon>
        <taxon>Bacteria division WOR-3</taxon>
    </lineage>
</organism>
<evidence type="ECO:0000259" key="9">
    <source>
        <dbReference type="Pfam" id="PF02875"/>
    </source>
</evidence>
<dbReference type="InterPro" id="IPR005762">
    <property type="entry name" value="MurD"/>
</dbReference>
<evidence type="ECO:0000256" key="6">
    <source>
        <dbReference type="ARBA" id="ARBA00022840"/>
    </source>
</evidence>
<dbReference type="AlphaFoldDB" id="A0A9D5QDB0"/>
<dbReference type="Pfam" id="PF02875">
    <property type="entry name" value="Mur_ligase_C"/>
    <property type="match status" value="1"/>
</dbReference>
<evidence type="ECO:0000256" key="2">
    <source>
        <dbReference type="ARBA" id="ARBA00004752"/>
    </source>
</evidence>
<evidence type="ECO:0000256" key="5">
    <source>
        <dbReference type="ARBA" id="ARBA00022741"/>
    </source>
</evidence>
<dbReference type="NCBIfam" id="TIGR01087">
    <property type="entry name" value="murD"/>
    <property type="match status" value="1"/>
</dbReference>
<dbReference type="GO" id="GO:0009252">
    <property type="term" value="P:peptidoglycan biosynthetic process"/>
    <property type="evidence" value="ECO:0007669"/>
    <property type="project" value="UniProtKB-UniRule"/>
</dbReference>
<keyword evidence="7 8" id="KW-0573">Peptidoglycan synthesis</keyword>
<dbReference type="GO" id="GO:0008360">
    <property type="term" value="P:regulation of cell shape"/>
    <property type="evidence" value="ECO:0007669"/>
    <property type="project" value="UniProtKB-KW"/>
</dbReference>
<keyword evidence="7 8" id="KW-0133">Cell shape</keyword>
<feature type="domain" description="Mur ligase C-terminal" evidence="9">
    <location>
        <begin position="309"/>
        <end position="421"/>
    </location>
</feature>
<dbReference type="PANTHER" id="PTHR43692">
    <property type="entry name" value="UDP-N-ACETYLMURAMOYLALANINE--D-GLUTAMATE LIGASE"/>
    <property type="match status" value="1"/>
</dbReference>
<dbReference type="InterPro" id="IPR029752">
    <property type="entry name" value="D-isomer_DH_CS1"/>
</dbReference>
<dbReference type="Gene3D" id="3.40.50.720">
    <property type="entry name" value="NAD(P)-binding Rossmann-like Domain"/>
    <property type="match status" value="1"/>
</dbReference>
<protein>
    <recommendedName>
        <fullName evidence="7 8">UDP-N-acetylmuramoylalanine--D-glutamate ligase</fullName>
        <ecNumber evidence="7 8">6.3.2.9</ecNumber>
    </recommendedName>
    <alternativeName>
        <fullName evidence="7">D-glutamic acid-adding enzyme</fullName>
    </alternativeName>
    <alternativeName>
        <fullName evidence="7">UDP-N-acetylmuramoyl-L-alanyl-D-glutamate synthetase</fullName>
    </alternativeName>
</protein>
<comment type="subcellular location">
    <subcellularLocation>
        <location evidence="1 7 8">Cytoplasm</location>
    </subcellularLocation>
</comment>
<keyword evidence="5 7" id="KW-0547">Nucleotide-binding</keyword>
<keyword evidence="7 8" id="KW-0961">Cell wall biogenesis/degradation</keyword>
<comment type="pathway">
    <text evidence="2 7 8">Cell wall biogenesis; peptidoglycan biosynthesis.</text>
</comment>
<keyword evidence="7 8" id="KW-0131">Cell cycle</keyword>
<feature type="binding site" evidence="7">
    <location>
        <begin position="116"/>
        <end position="122"/>
    </location>
    <ligand>
        <name>ATP</name>
        <dbReference type="ChEBI" id="CHEBI:30616"/>
    </ligand>
</feature>
<dbReference type="GO" id="GO:0005524">
    <property type="term" value="F:ATP binding"/>
    <property type="evidence" value="ECO:0007669"/>
    <property type="project" value="UniProtKB-UniRule"/>
</dbReference>
<dbReference type="PROSITE" id="PS00065">
    <property type="entry name" value="D_2_HYDROXYACID_DH_1"/>
    <property type="match status" value="1"/>
</dbReference>
<comment type="caution">
    <text evidence="11">The sequence shown here is derived from an EMBL/GenBank/DDBJ whole genome shotgun (WGS) entry which is preliminary data.</text>
</comment>
<keyword evidence="4 7" id="KW-0436">Ligase</keyword>
<evidence type="ECO:0000256" key="8">
    <source>
        <dbReference type="RuleBase" id="RU003664"/>
    </source>
</evidence>
<reference evidence="11" key="1">
    <citation type="submission" date="2019-11" db="EMBL/GenBank/DDBJ databases">
        <title>Microbial mats filling the niche in hypersaline microbial mats.</title>
        <authorList>
            <person name="Wong H.L."/>
            <person name="Macleod F.I."/>
            <person name="White R.A. III"/>
            <person name="Burns B.P."/>
        </authorList>
    </citation>
    <scope>NUCLEOTIDE SEQUENCE</scope>
    <source>
        <strain evidence="11">Bin_327</strain>
    </source>
</reference>
<dbReference type="Pfam" id="PF08245">
    <property type="entry name" value="Mur_ligase_M"/>
    <property type="match status" value="1"/>
</dbReference>
<dbReference type="EMBL" id="WJKJ01000223">
    <property type="protein sequence ID" value="MBD3364871.1"/>
    <property type="molecule type" value="Genomic_DNA"/>
</dbReference>
<dbReference type="Pfam" id="PF21799">
    <property type="entry name" value="MurD-like_N"/>
    <property type="match status" value="1"/>
</dbReference>
<dbReference type="InterPro" id="IPR036565">
    <property type="entry name" value="Mur-like_cat_sf"/>
</dbReference>
<comment type="catalytic activity">
    <reaction evidence="7 8">
        <text>UDP-N-acetyl-alpha-D-muramoyl-L-alanine + D-glutamate + ATP = UDP-N-acetyl-alpha-D-muramoyl-L-alanyl-D-glutamate + ADP + phosphate + H(+)</text>
        <dbReference type="Rhea" id="RHEA:16429"/>
        <dbReference type="ChEBI" id="CHEBI:15378"/>
        <dbReference type="ChEBI" id="CHEBI:29986"/>
        <dbReference type="ChEBI" id="CHEBI:30616"/>
        <dbReference type="ChEBI" id="CHEBI:43474"/>
        <dbReference type="ChEBI" id="CHEBI:83898"/>
        <dbReference type="ChEBI" id="CHEBI:83900"/>
        <dbReference type="ChEBI" id="CHEBI:456216"/>
        <dbReference type="EC" id="6.3.2.9"/>
    </reaction>
</comment>
<dbReference type="GO" id="GO:0051301">
    <property type="term" value="P:cell division"/>
    <property type="evidence" value="ECO:0007669"/>
    <property type="project" value="UniProtKB-KW"/>
</dbReference>
<accession>A0A9D5QDB0</accession>
<dbReference type="EC" id="6.3.2.9" evidence="7 8"/>
<evidence type="ECO:0000313" key="11">
    <source>
        <dbReference type="EMBL" id="MBD3364871.1"/>
    </source>
</evidence>
<keyword evidence="7 8" id="KW-0132">Cell division</keyword>
<evidence type="ECO:0000256" key="3">
    <source>
        <dbReference type="ARBA" id="ARBA00022490"/>
    </source>
</evidence>
<evidence type="ECO:0000313" key="12">
    <source>
        <dbReference type="Proteomes" id="UP000630660"/>
    </source>
</evidence>
<dbReference type="SUPFAM" id="SSF51984">
    <property type="entry name" value="MurCD N-terminal domain"/>
    <property type="match status" value="1"/>
</dbReference>
<feature type="domain" description="Mur ligase central" evidence="10">
    <location>
        <begin position="114"/>
        <end position="287"/>
    </location>
</feature>
<name>A0A9D5QDB0_UNCW3</name>
<evidence type="ECO:0000256" key="7">
    <source>
        <dbReference type="HAMAP-Rule" id="MF_00639"/>
    </source>
</evidence>
<dbReference type="Proteomes" id="UP000630660">
    <property type="component" value="Unassembled WGS sequence"/>
</dbReference>
<dbReference type="GO" id="GO:0005737">
    <property type="term" value="C:cytoplasm"/>
    <property type="evidence" value="ECO:0007669"/>
    <property type="project" value="UniProtKB-SubCell"/>
</dbReference>
<evidence type="ECO:0000259" key="10">
    <source>
        <dbReference type="Pfam" id="PF08245"/>
    </source>
</evidence>
<dbReference type="Gene3D" id="3.90.190.20">
    <property type="entry name" value="Mur ligase, C-terminal domain"/>
    <property type="match status" value="1"/>
</dbReference>
<dbReference type="Gene3D" id="3.40.1190.10">
    <property type="entry name" value="Mur-like, catalytic domain"/>
    <property type="match status" value="1"/>
</dbReference>
<sequence length="450" mass="49477">MMMKTAVKNIGILGLGRVGRSITDYLLGKDVRLSLFDENPQAYLHKSIKLVLESNLAQRIDSPRALTDADLVIKSPGIPEDAEWIKEIDAAGVEMIDEVEFTWRELGRPLTVAVTGTNGKSTTTAWTAEVLKAGGLSAFCGGNLAPGRPFSEALSERPYDVYVVEVSSFQLERCPDFKPHVGVLLNVTADHLNRHSAEEYLELKLSLFKNHTSGDYSILNADDRQTTANISSIPGRHIFFSVKKKDADFYYDNEGLYSGGGRIINRSQLLLPGMHNVANALAASAVASSLGIETGKIAWGLQRFSGLPHRMQYLGKLDQRPVFNNSMCTNPEAFYHSVHAFDDSSVIIAGGTEKGLPLDAFIAGVRERAKFLVLFGENAGKLADILEREDFSSCVIVDSLRAALQAALENSRPGERILFSPGFASFGNFKNFEERGHAFIKAYRRISARR</sequence>
<dbReference type="InterPro" id="IPR013221">
    <property type="entry name" value="Mur_ligase_cen"/>
</dbReference>
<dbReference type="GO" id="GO:0008764">
    <property type="term" value="F:UDP-N-acetylmuramoylalanine-D-glutamate ligase activity"/>
    <property type="evidence" value="ECO:0007669"/>
    <property type="project" value="UniProtKB-UniRule"/>
</dbReference>
<dbReference type="SUPFAM" id="SSF53623">
    <property type="entry name" value="MurD-like peptide ligases, catalytic domain"/>
    <property type="match status" value="1"/>
</dbReference>
<dbReference type="SUPFAM" id="SSF53244">
    <property type="entry name" value="MurD-like peptide ligases, peptide-binding domain"/>
    <property type="match status" value="1"/>
</dbReference>
<dbReference type="GO" id="GO:0071555">
    <property type="term" value="P:cell wall organization"/>
    <property type="evidence" value="ECO:0007669"/>
    <property type="project" value="UniProtKB-KW"/>
</dbReference>
<dbReference type="InterPro" id="IPR036615">
    <property type="entry name" value="Mur_ligase_C_dom_sf"/>
</dbReference>